<evidence type="ECO:0000313" key="4">
    <source>
        <dbReference type="Proteomes" id="UP000186004"/>
    </source>
</evidence>
<feature type="chain" id="PRO_5012275233" evidence="1">
    <location>
        <begin position="26"/>
        <end position="554"/>
    </location>
</feature>
<name>A0A1N6ZWD3_9ACTN</name>
<feature type="domain" description="Solute-binding protein family 5" evidence="2">
    <location>
        <begin position="84"/>
        <end position="468"/>
    </location>
</feature>
<keyword evidence="1" id="KW-0732">Signal</keyword>
<reference evidence="3 4" key="1">
    <citation type="submission" date="2017-01" db="EMBL/GenBank/DDBJ databases">
        <authorList>
            <person name="Mah S.A."/>
            <person name="Swanson W.J."/>
            <person name="Moy G.W."/>
            <person name="Vacquier V.D."/>
        </authorList>
    </citation>
    <scope>NUCLEOTIDE SEQUENCE [LARGE SCALE GENOMIC DNA]</scope>
    <source>
        <strain evidence="3 4">DSM 45758</strain>
    </source>
</reference>
<dbReference type="Proteomes" id="UP000186004">
    <property type="component" value="Unassembled WGS sequence"/>
</dbReference>
<dbReference type="GO" id="GO:1904680">
    <property type="term" value="F:peptide transmembrane transporter activity"/>
    <property type="evidence" value="ECO:0007669"/>
    <property type="project" value="TreeGrafter"/>
</dbReference>
<dbReference type="AlphaFoldDB" id="A0A1N6ZWD3"/>
<dbReference type="Gene3D" id="3.40.190.10">
    <property type="entry name" value="Periplasmic binding protein-like II"/>
    <property type="match status" value="1"/>
</dbReference>
<keyword evidence="4" id="KW-1185">Reference proteome</keyword>
<feature type="signal peptide" evidence="1">
    <location>
        <begin position="1"/>
        <end position="25"/>
    </location>
</feature>
<dbReference type="OrthoDB" id="5240629at2"/>
<accession>A0A1N6ZWD3</accession>
<dbReference type="InterPro" id="IPR030678">
    <property type="entry name" value="Peptide/Ni-bd"/>
</dbReference>
<dbReference type="STRING" id="1198245.SAMN05444858_108137"/>
<dbReference type="PIRSF" id="PIRSF002741">
    <property type="entry name" value="MppA"/>
    <property type="match status" value="1"/>
</dbReference>
<dbReference type="GO" id="GO:0015833">
    <property type="term" value="P:peptide transport"/>
    <property type="evidence" value="ECO:0007669"/>
    <property type="project" value="TreeGrafter"/>
</dbReference>
<evidence type="ECO:0000256" key="1">
    <source>
        <dbReference type="SAM" id="SignalP"/>
    </source>
</evidence>
<evidence type="ECO:0000259" key="2">
    <source>
        <dbReference type="Pfam" id="PF00496"/>
    </source>
</evidence>
<dbReference type="GO" id="GO:0043190">
    <property type="term" value="C:ATP-binding cassette (ABC) transporter complex"/>
    <property type="evidence" value="ECO:0007669"/>
    <property type="project" value="InterPro"/>
</dbReference>
<gene>
    <name evidence="3" type="ORF">SAMN05444858_108137</name>
</gene>
<dbReference type="PROSITE" id="PS51257">
    <property type="entry name" value="PROKAR_LIPOPROTEIN"/>
    <property type="match status" value="1"/>
</dbReference>
<organism evidence="3 4">
    <name type="scientific">Micromonospora avicenniae</name>
    <dbReference type="NCBI Taxonomy" id="1198245"/>
    <lineage>
        <taxon>Bacteria</taxon>
        <taxon>Bacillati</taxon>
        <taxon>Actinomycetota</taxon>
        <taxon>Actinomycetes</taxon>
        <taxon>Micromonosporales</taxon>
        <taxon>Micromonosporaceae</taxon>
        <taxon>Micromonospora</taxon>
    </lineage>
</organism>
<dbReference type="Gene3D" id="3.10.105.10">
    <property type="entry name" value="Dipeptide-binding Protein, Domain 3"/>
    <property type="match status" value="1"/>
</dbReference>
<dbReference type="EMBL" id="FTNF01000008">
    <property type="protein sequence ID" value="SIR31125.1"/>
    <property type="molecule type" value="Genomic_DNA"/>
</dbReference>
<sequence length="554" mass="58743">MKRRGVLALAAVLALAGCNANPDGATDSGGSTTATQKGGTLTILSAASDIVFDPAKSQNLAITTLGLVLRRLTTWDVQPGKPAQVVPDLATDTGKTSDGGKTWTFTLKDGLKYADGNPITTADIKYGIERSFAPELSGGLGYHKSLLVGGAEYKGPYSGSELASIETPDPRTIVFHLETAYGDWPWIASMPAFAPVPKAKDDPRKYAQNPVASGPYQVASYQQGVAVKLSRNPNWDATTDSVRSGGPDEVVFQLGQDETVQAQRLIADSGDDQSAFGAGFVPPAQLVQVQQNPAAKQRLVTSDAGALAYLAINTRRGPLKDVKVRQAIQYAVDKRAYQVASGGAIGGELATTLITPGIAGRADYNLYPAEPSGDVAKAKQLLAEAGQANLSLTLLSENDQQSLAKSQAIQQGLQRAGITVTIKPVDETAWTAEISGDRGDYDLTLASWQPDFPSANGNIQPLFASSQIGGGGYNSARYSQPEVDKLIDQATAETDPAKAQALWAQADKRIMQDAPVVPLVYTRNSFLHGSLVQNFFVPSFPAYPNYLKVSLKQR</sequence>
<dbReference type="PANTHER" id="PTHR30290">
    <property type="entry name" value="PERIPLASMIC BINDING COMPONENT OF ABC TRANSPORTER"/>
    <property type="match status" value="1"/>
</dbReference>
<dbReference type="Pfam" id="PF00496">
    <property type="entry name" value="SBP_bac_5"/>
    <property type="match status" value="1"/>
</dbReference>
<dbReference type="InterPro" id="IPR039424">
    <property type="entry name" value="SBP_5"/>
</dbReference>
<dbReference type="PANTHER" id="PTHR30290:SF83">
    <property type="entry name" value="ABC TRANSPORTER SUBSTRATE-BINDING PROTEIN"/>
    <property type="match status" value="1"/>
</dbReference>
<dbReference type="InterPro" id="IPR000914">
    <property type="entry name" value="SBP_5_dom"/>
</dbReference>
<proteinExistence type="predicted"/>
<dbReference type="CDD" id="cd08506">
    <property type="entry name" value="PBP2_clavulanate_OppA2"/>
    <property type="match status" value="1"/>
</dbReference>
<dbReference type="RefSeq" id="WP_076470969.1">
    <property type="nucleotide sequence ID" value="NZ_FTNF01000008.1"/>
</dbReference>
<evidence type="ECO:0000313" key="3">
    <source>
        <dbReference type="EMBL" id="SIR31125.1"/>
    </source>
</evidence>
<dbReference type="GO" id="GO:0042597">
    <property type="term" value="C:periplasmic space"/>
    <property type="evidence" value="ECO:0007669"/>
    <property type="project" value="UniProtKB-ARBA"/>
</dbReference>
<protein>
    <submittedName>
        <fullName evidence="3">Peptide/nickel transport system substrate-binding protein</fullName>
    </submittedName>
</protein>
<dbReference type="SUPFAM" id="SSF53850">
    <property type="entry name" value="Periplasmic binding protein-like II"/>
    <property type="match status" value="1"/>
</dbReference>